<accession>A0ACC1DFS4</accession>
<protein>
    <submittedName>
        <fullName evidence="1">Uncharacterized protein</fullName>
    </submittedName>
</protein>
<dbReference type="Proteomes" id="UP000824533">
    <property type="component" value="Linkage Group LG03"/>
</dbReference>
<sequence length="586" mass="59877">PGSVGHERGYGVSAAGQRAGHHERQAGGPGDELLRATGYTCRCYWRCSGRAPMRHPSGDVHSIPNAQEGRGLVRARRAEKKPRGSFVREGAQQSGVLRVRRLRTNHATCLLVGVSEDTDRSAVCRLPPKLGSAAVVGQLVYKWGEMLSLHPHILRSHNMASKLVLVVALLAGSQASPALLNGVFYRDGRAYAIGQASGSGLTQSTSRINGDVAQSYGSSNGGFQLARDGLYYSSPAFVQTQAYDGNVPIIPGEAKAIAPGQGASYYNVPAPATIVSYQKFAAPPVVNYEVPAGAVSALSRATSDGNDDSSISTVHSSGSGIAISDAQTSGVTSTHAKSSGYGYGNAVSTNKFNHETASTSAKTSGAGSVETSAKSNGRFSPVVPAPVPVGEIQPAVIDAKNQYYVPKLAAVAAPVAAAKSLQKPISWRFGTFYDVPSSSANAQVNSGANGYAKTYANTANQGVATANANLFNGYGALKSTSVETSYGISNVNADASSGAANNAKSSANINGRGNASTSANTNAAGSSSRSTANTNGAYGFSRTNADANASGSGSAKSSAYGGSSKRADSSVSSYGYGSAKANAQSV</sequence>
<evidence type="ECO:0000313" key="2">
    <source>
        <dbReference type="Proteomes" id="UP000824533"/>
    </source>
</evidence>
<comment type="caution">
    <text evidence="1">The sequence shown here is derived from an EMBL/GenBank/DDBJ whole genome shotgun (WGS) entry which is preliminary data.</text>
</comment>
<evidence type="ECO:0000313" key="1">
    <source>
        <dbReference type="EMBL" id="KAJ0182747.1"/>
    </source>
</evidence>
<keyword evidence="2" id="KW-1185">Reference proteome</keyword>
<dbReference type="EMBL" id="CM034389">
    <property type="protein sequence ID" value="KAJ0182747.1"/>
    <property type="molecule type" value="Genomic_DNA"/>
</dbReference>
<name>A0ACC1DFS4_9NEOP</name>
<gene>
    <name evidence="1" type="ORF">K1T71_002116</name>
</gene>
<feature type="non-terminal residue" evidence="1">
    <location>
        <position position="1"/>
    </location>
</feature>
<reference evidence="1 2" key="1">
    <citation type="journal article" date="2021" name="Front. Genet.">
        <title>Chromosome-Level Genome Assembly Reveals Significant Gene Expansion in the Toll and IMD Signaling Pathways of Dendrolimus kikuchii.</title>
        <authorList>
            <person name="Zhou J."/>
            <person name="Wu P."/>
            <person name="Xiong Z."/>
            <person name="Liu N."/>
            <person name="Zhao N."/>
            <person name="Ji M."/>
            <person name="Qiu Y."/>
            <person name="Yang B."/>
        </authorList>
    </citation>
    <scope>NUCLEOTIDE SEQUENCE [LARGE SCALE GENOMIC DNA]</scope>
    <source>
        <strain evidence="1">Ann1</strain>
    </source>
</reference>
<proteinExistence type="predicted"/>
<organism evidence="1 2">
    <name type="scientific">Dendrolimus kikuchii</name>
    <dbReference type="NCBI Taxonomy" id="765133"/>
    <lineage>
        <taxon>Eukaryota</taxon>
        <taxon>Metazoa</taxon>
        <taxon>Ecdysozoa</taxon>
        <taxon>Arthropoda</taxon>
        <taxon>Hexapoda</taxon>
        <taxon>Insecta</taxon>
        <taxon>Pterygota</taxon>
        <taxon>Neoptera</taxon>
        <taxon>Endopterygota</taxon>
        <taxon>Lepidoptera</taxon>
        <taxon>Glossata</taxon>
        <taxon>Ditrysia</taxon>
        <taxon>Bombycoidea</taxon>
        <taxon>Lasiocampidae</taxon>
        <taxon>Dendrolimus</taxon>
    </lineage>
</organism>